<evidence type="ECO:0000313" key="14">
    <source>
        <dbReference type="EMBL" id="VVE47708.1"/>
    </source>
</evidence>
<keyword evidence="10 12" id="KW-0472">Membrane</keyword>
<evidence type="ECO:0000256" key="8">
    <source>
        <dbReference type="ARBA" id="ARBA00022989"/>
    </source>
</evidence>
<comment type="similarity">
    <text evidence="11">Belongs to the peptidase M48 family.</text>
</comment>
<keyword evidence="6 11" id="KW-0378">Hydrolase</keyword>
<evidence type="ECO:0000256" key="6">
    <source>
        <dbReference type="ARBA" id="ARBA00022801"/>
    </source>
</evidence>
<dbReference type="AlphaFoldDB" id="A0A5E4YHD1"/>
<dbReference type="EMBL" id="CABPSI010000005">
    <property type="protein sequence ID" value="VVE47708.1"/>
    <property type="molecule type" value="Genomic_DNA"/>
</dbReference>
<keyword evidence="5" id="KW-0479">Metal-binding</keyword>
<dbReference type="PANTHER" id="PTHR43221:SF1">
    <property type="entry name" value="PROTEASE HTPX"/>
    <property type="match status" value="1"/>
</dbReference>
<evidence type="ECO:0000259" key="13">
    <source>
        <dbReference type="Pfam" id="PF01435"/>
    </source>
</evidence>
<gene>
    <name evidence="14" type="primary">htpX_2</name>
    <name evidence="14" type="ORF">PIN31115_04480</name>
</gene>
<evidence type="ECO:0000256" key="2">
    <source>
        <dbReference type="ARBA" id="ARBA00022475"/>
    </source>
</evidence>
<keyword evidence="2" id="KW-1003">Cell membrane</keyword>
<dbReference type="GO" id="GO:0006508">
    <property type="term" value="P:proteolysis"/>
    <property type="evidence" value="ECO:0007669"/>
    <property type="project" value="UniProtKB-KW"/>
</dbReference>
<keyword evidence="4 12" id="KW-0812">Transmembrane</keyword>
<feature type="domain" description="Peptidase M48" evidence="13">
    <location>
        <begin position="69"/>
        <end position="146"/>
    </location>
</feature>
<dbReference type="Gene3D" id="3.30.2010.10">
    <property type="entry name" value="Metalloproteases ('zincins'), catalytic domain"/>
    <property type="match status" value="1"/>
</dbReference>
<evidence type="ECO:0000313" key="15">
    <source>
        <dbReference type="Proteomes" id="UP000333828"/>
    </source>
</evidence>
<name>A0A5E4YHD1_9BURK</name>
<evidence type="ECO:0000256" key="4">
    <source>
        <dbReference type="ARBA" id="ARBA00022692"/>
    </source>
</evidence>
<keyword evidence="7 11" id="KW-0862">Zinc</keyword>
<proteinExistence type="inferred from homology"/>
<evidence type="ECO:0000256" key="7">
    <source>
        <dbReference type="ARBA" id="ARBA00022833"/>
    </source>
</evidence>
<dbReference type="GO" id="GO:0004222">
    <property type="term" value="F:metalloendopeptidase activity"/>
    <property type="evidence" value="ECO:0007669"/>
    <property type="project" value="InterPro"/>
</dbReference>
<dbReference type="InterPro" id="IPR001915">
    <property type="entry name" value="Peptidase_M48"/>
</dbReference>
<comment type="subcellular location">
    <subcellularLocation>
        <location evidence="1">Cell membrane</location>
        <topology evidence="1">Multi-pass membrane protein</topology>
    </subcellularLocation>
</comment>
<dbReference type="RefSeq" id="WP_254439675.1">
    <property type="nucleotide sequence ID" value="NZ_CABPSI010000005.1"/>
</dbReference>
<reference evidence="14 15" key="1">
    <citation type="submission" date="2019-08" db="EMBL/GenBank/DDBJ databases">
        <authorList>
            <person name="Peeters C."/>
        </authorList>
    </citation>
    <scope>NUCLEOTIDE SEQUENCE [LARGE SCALE GENOMIC DNA]</scope>
    <source>
        <strain evidence="14 15">LMG 31115</strain>
    </source>
</reference>
<dbReference type="CDD" id="cd07325">
    <property type="entry name" value="M48_Ste24p_like"/>
    <property type="match status" value="1"/>
</dbReference>
<evidence type="ECO:0000256" key="10">
    <source>
        <dbReference type="ARBA" id="ARBA00023136"/>
    </source>
</evidence>
<evidence type="ECO:0000256" key="1">
    <source>
        <dbReference type="ARBA" id="ARBA00004651"/>
    </source>
</evidence>
<dbReference type="Proteomes" id="UP000333828">
    <property type="component" value="Unassembled WGS sequence"/>
</dbReference>
<dbReference type="GO" id="GO:0046872">
    <property type="term" value="F:metal ion binding"/>
    <property type="evidence" value="ECO:0007669"/>
    <property type="project" value="UniProtKB-KW"/>
</dbReference>
<keyword evidence="15" id="KW-1185">Reference proteome</keyword>
<accession>A0A5E4YHD1</accession>
<protein>
    <submittedName>
        <fullName evidence="14">Protease HtpX</fullName>
        <ecNumber evidence="14">3.4.24.-</ecNumber>
    </submittedName>
</protein>
<organism evidence="14 15">
    <name type="scientific">Pandoraea iniqua</name>
    <dbReference type="NCBI Taxonomy" id="2508288"/>
    <lineage>
        <taxon>Bacteria</taxon>
        <taxon>Pseudomonadati</taxon>
        <taxon>Pseudomonadota</taxon>
        <taxon>Betaproteobacteria</taxon>
        <taxon>Burkholderiales</taxon>
        <taxon>Burkholderiaceae</taxon>
        <taxon>Pandoraea</taxon>
    </lineage>
</organism>
<comment type="cofactor">
    <cofactor evidence="11">
        <name>Zn(2+)</name>
        <dbReference type="ChEBI" id="CHEBI:29105"/>
    </cofactor>
    <text evidence="11">Binds 1 zinc ion per subunit.</text>
</comment>
<dbReference type="GO" id="GO:0005886">
    <property type="term" value="C:plasma membrane"/>
    <property type="evidence" value="ECO:0007669"/>
    <property type="project" value="UniProtKB-SubCell"/>
</dbReference>
<evidence type="ECO:0000256" key="9">
    <source>
        <dbReference type="ARBA" id="ARBA00023049"/>
    </source>
</evidence>
<dbReference type="PANTHER" id="PTHR43221">
    <property type="entry name" value="PROTEASE HTPX"/>
    <property type="match status" value="1"/>
</dbReference>
<feature type="domain" description="Peptidase M48" evidence="13">
    <location>
        <begin position="159"/>
        <end position="243"/>
    </location>
</feature>
<keyword evidence="8 12" id="KW-1133">Transmembrane helix</keyword>
<dbReference type="Pfam" id="PF01435">
    <property type="entry name" value="Peptidase_M48"/>
    <property type="match status" value="2"/>
</dbReference>
<sequence>MYSPIMIGVGILLWIGIAKLISSQWSDPKDGVMVRLYVAYAIAIFLLSLCAGAAYRARAFGNMVLLGPSQFPEIYAMVVSGAREIGLAQVPKTFLYNSDGIVNAFARRMLGGSYVFLTSSLVDITSNEQIRFVIGHELGHHAAGHLNPWLNLIKLPAKWVPFLSSAYSRACEYTCDSAGAYLSKDVVASRSALQMLGCGCRRLNATMNCQAFVLQEQQVPRIFGFLTEIARSHPRLTRRVAAIPADARVEVKGTARSECVELASVTPDSSAR</sequence>
<evidence type="ECO:0000256" key="3">
    <source>
        <dbReference type="ARBA" id="ARBA00022670"/>
    </source>
</evidence>
<keyword evidence="3 11" id="KW-0645">Protease</keyword>
<feature type="transmembrane region" description="Helical" evidence="12">
    <location>
        <begin position="33"/>
        <end position="55"/>
    </location>
</feature>
<evidence type="ECO:0000256" key="11">
    <source>
        <dbReference type="RuleBase" id="RU003983"/>
    </source>
</evidence>
<evidence type="ECO:0000256" key="12">
    <source>
        <dbReference type="SAM" id="Phobius"/>
    </source>
</evidence>
<keyword evidence="9 11" id="KW-0482">Metalloprotease</keyword>
<evidence type="ECO:0000256" key="5">
    <source>
        <dbReference type="ARBA" id="ARBA00022723"/>
    </source>
</evidence>
<dbReference type="EC" id="3.4.24.-" evidence="14"/>
<dbReference type="InterPro" id="IPR050083">
    <property type="entry name" value="HtpX_protease"/>
</dbReference>